<dbReference type="PROSITE" id="PS50189">
    <property type="entry name" value="NTR"/>
    <property type="match status" value="1"/>
</dbReference>
<dbReference type="InterPro" id="IPR008930">
    <property type="entry name" value="Terpenoid_cyclase/PrenylTrfase"/>
</dbReference>
<dbReference type="Gene3D" id="2.20.130.20">
    <property type="match status" value="1"/>
</dbReference>
<keyword evidence="4" id="KW-1015">Disulfide bond</keyword>
<keyword evidence="5" id="KW-0732">Signal</keyword>
<dbReference type="FunFam" id="2.60.40.10:FF:001013">
    <property type="entry name" value="Complement C3"/>
    <property type="match status" value="1"/>
</dbReference>
<dbReference type="SMART" id="SM01419">
    <property type="entry name" value="Thiol-ester_cl"/>
    <property type="match status" value="1"/>
</dbReference>
<feature type="domain" description="NTR" evidence="7">
    <location>
        <begin position="1386"/>
        <end position="1537"/>
    </location>
</feature>
<accession>A0A8C2A429</accession>
<organism evidence="8 9">
    <name type="scientific">Cyprinus carpio</name>
    <name type="common">Common carp</name>
    <dbReference type="NCBI Taxonomy" id="7962"/>
    <lineage>
        <taxon>Eukaryota</taxon>
        <taxon>Metazoa</taxon>
        <taxon>Chordata</taxon>
        <taxon>Craniata</taxon>
        <taxon>Vertebrata</taxon>
        <taxon>Euteleostomi</taxon>
        <taxon>Actinopterygii</taxon>
        <taxon>Neopterygii</taxon>
        <taxon>Teleostei</taxon>
        <taxon>Ostariophysi</taxon>
        <taxon>Cypriniformes</taxon>
        <taxon>Cyprinidae</taxon>
        <taxon>Cyprininae</taxon>
        <taxon>Cyprinus</taxon>
    </lineage>
</organism>
<dbReference type="InterPro" id="IPR019742">
    <property type="entry name" value="MacrogloblnA2_CS"/>
</dbReference>
<dbReference type="Gene3D" id="2.60.40.1940">
    <property type="match status" value="1"/>
</dbReference>
<keyword evidence="2" id="KW-0964">Secreted</keyword>
<dbReference type="Gene3D" id="6.20.50.160">
    <property type="match status" value="1"/>
</dbReference>
<dbReference type="SMART" id="SM01360">
    <property type="entry name" value="A2M"/>
    <property type="match status" value="1"/>
</dbReference>
<dbReference type="PANTHER" id="PTHR11412:SF81">
    <property type="entry name" value="COMPLEMENT C3"/>
    <property type="match status" value="1"/>
</dbReference>
<dbReference type="InterPro" id="IPR011625">
    <property type="entry name" value="A2M_N_BRD"/>
</dbReference>
<feature type="signal peptide" evidence="5">
    <location>
        <begin position="1"/>
        <end position="21"/>
    </location>
</feature>
<name>A0A8C2A429_CYPCA</name>
<dbReference type="Gene3D" id="2.60.40.10">
    <property type="entry name" value="Immunoglobulins"/>
    <property type="match status" value="2"/>
</dbReference>
<dbReference type="InterPro" id="IPR041555">
    <property type="entry name" value="MG3"/>
</dbReference>
<dbReference type="SUPFAM" id="SSF47686">
    <property type="entry name" value="Anaphylotoxins (complement system)"/>
    <property type="match status" value="1"/>
</dbReference>
<dbReference type="InterPro" id="IPR002890">
    <property type="entry name" value="MG2"/>
</dbReference>
<dbReference type="Gene3D" id="2.40.50.120">
    <property type="match status" value="2"/>
</dbReference>
<dbReference type="InterPro" id="IPR036595">
    <property type="entry name" value="A-macroglobulin_rcpt-bd_sf"/>
</dbReference>
<dbReference type="FunFam" id="2.60.40.1930:FF:000008">
    <property type="entry name" value="Complement C3"/>
    <property type="match status" value="1"/>
</dbReference>
<dbReference type="Gene3D" id="2.60.40.690">
    <property type="entry name" value="Alpha-macroglobulin, receptor-binding domain"/>
    <property type="match status" value="2"/>
</dbReference>
<dbReference type="SMART" id="SM01359">
    <property type="entry name" value="A2M_N_2"/>
    <property type="match status" value="1"/>
</dbReference>
<dbReference type="InterPro" id="IPR018933">
    <property type="entry name" value="Netrin_module_non-TIMP"/>
</dbReference>
<dbReference type="GO" id="GO:0005615">
    <property type="term" value="C:extracellular space"/>
    <property type="evidence" value="ECO:0007669"/>
    <property type="project" value="InterPro"/>
</dbReference>
<evidence type="ECO:0000259" key="6">
    <source>
        <dbReference type="PROSITE" id="PS01178"/>
    </source>
</evidence>
<evidence type="ECO:0000313" key="9">
    <source>
        <dbReference type="Proteomes" id="UP000694700"/>
    </source>
</evidence>
<dbReference type="GO" id="GO:0004866">
    <property type="term" value="F:endopeptidase inhibitor activity"/>
    <property type="evidence" value="ECO:0007669"/>
    <property type="project" value="InterPro"/>
</dbReference>
<evidence type="ECO:0000256" key="4">
    <source>
        <dbReference type="ARBA" id="ARBA00023157"/>
    </source>
</evidence>
<dbReference type="PROSITE" id="PS00477">
    <property type="entry name" value="ALPHA_2_MACROGLOBULIN"/>
    <property type="match status" value="1"/>
</dbReference>
<proteinExistence type="predicted"/>
<dbReference type="Pfam" id="PF00207">
    <property type="entry name" value="A2M"/>
    <property type="match status" value="1"/>
</dbReference>
<dbReference type="SUPFAM" id="SSF49410">
    <property type="entry name" value="Alpha-macroglobulin receptor domain"/>
    <property type="match status" value="1"/>
</dbReference>
<dbReference type="Pfam" id="PF17789">
    <property type="entry name" value="MG4"/>
    <property type="match status" value="1"/>
</dbReference>
<evidence type="ECO:0000256" key="2">
    <source>
        <dbReference type="ARBA" id="ARBA00022525"/>
    </source>
</evidence>
<evidence type="ECO:0000259" key="7">
    <source>
        <dbReference type="PROSITE" id="PS50189"/>
    </source>
</evidence>
<protein>
    <submittedName>
        <fullName evidence="8">Complement component c3a, duplicate 4</fullName>
    </submittedName>
</protein>
<dbReference type="Pfam" id="PF01835">
    <property type="entry name" value="MG2"/>
    <property type="match status" value="1"/>
</dbReference>
<evidence type="ECO:0000256" key="3">
    <source>
        <dbReference type="ARBA" id="ARBA00022966"/>
    </source>
</evidence>
<dbReference type="SMART" id="SM00643">
    <property type="entry name" value="C345C"/>
    <property type="match status" value="1"/>
</dbReference>
<dbReference type="Ensembl" id="ENSCCRT00015102844.1">
    <property type="protein sequence ID" value="ENSCCRP00015099617.1"/>
    <property type="gene ID" value="ENSCCRG00015039769.1"/>
</dbReference>
<dbReference type="InterPro" id="IPR040839">
    <property type="entry name" value="MG4"/>
</dbReference>
<dbReference type="InterPro" id="IPR050473">
    <property type="entry name" value="A2M/Complement_sys"/>
</dbReference>
<dbReference type="SMART" id="SM01361">
    <property type="entry name" value="A2M_recep"/>
    <property type="match status" value="1"/>
</dbReference>
<dbReference type="CDD" id="cd00017">
    <property type="entry name" value="ANATO"/>
    <property type="match status" value="1"/>
</dbReference>
<dbReference type="Pfam" id="PF07677">
    <property type="entry name" value="A2M_recep"/>
    <property type="match status" value="1"/>
</dbReference>
<dbReference type="InterPro" id="IPR013783">
    <property type="entry name" value="Ig-like_fold"/>
</dbReference>
<dbReference type="InterPro" id="IPR001134">
    <property type="entry name" value="Netrin_domain"/>
</dbReference>
<dbReference type="Pfam" id="PF07703">
    <property type="entry name" value="A2M_BRD"/>
    <property type="match status" value="1"/>
</dbReference>
<dbReference type="InterPro" id="IPR000020">
    <property type="entry name" value="Anaphylatoxin/fibulin"/>
</dbReference>
<dbReference type="SUPFAM" id="SSF50242">
    <property type="entry name" value="TIMP-like"/>
    <property type="match status" value="1"/>
</dbReference>
<dbReference type="InterPro" id="IPR047565">
    <property type="entry name" value="Alpha-macroglob_thiol-ester_cl"/>
</dbReference>
<dbReference type="PANTHER" id="PTHR11412">
    <property type="entry name" value="MACROGLOBULIN / COMPLEMENT"/>
    <property type="match status" value="1"/>
</dbReference>
<feature type="chain" id="PRO_5034483281" evidence="5">
    <location>
        <begin position="22"/>
        <end position="1538"/>
    </location>
</feature>
<dbReference type="InterPro" id="IPR018081">
    <property type="entry name" value="Anaphylatoxin_comp_syst"/>
</dbReference>
<sequence length="1538" mass="170139">MRVDSLWLAAVAVSLPVLSLCDPLYILSAPNILKVGSPEKVFVEAQDYSGASLNVKISVRSPKDNREVTSASVTLTPAKNYQDLVEIKVSCQCIMLQQYAVLQAQFPQKLMEKKVMVIFQSGHIVLQTDKTIYTPDSTVYYRVFSLSPGMTQPVESGVRVEILVNTPDGISLESKSVYPGGGMVSGTFSLTDPASPGLWKLVAWHQNSPQKNFSSEFEVKEYVLPSFAVSLSPQKAFFYVNDDSLTVDIVAKYLFGEAVNGHGFVVFGVVTEDKGKISIPGSLQRVKIWDGSGTAELRRKHILQSFPNIMQLVGKSLYITVSVLTESGSEMVEAHKKGIQIVTSPYTIHFRRTPHFFKPGMPFDVSVYITNPDQTPAENVEVEVNPGGVRGQTRANGIAKVTVNTPGGSSTLEIIAKTKDPQLSDEQQAVRKMTAQAYETKGGSNNYLHIGIGAAELQIGDSLKVSLNLGRSPGVRDQDFTYMILSKGQIVKADRFKREGQSLVTLSLTVTKDMVPSFRFVAYYHVGSSEVVSDSVWVDVKDTCMGTLKVQVHDPDTVYEPGKDFGLRITGDPGAKVGLVAVDKGVYVLNNKNRITQTKIWDVVESHDIGCTAGSGKDSMEVFSDAGLLFESSSAGGTGVRTNAECQSSSGRKRRDLILIDVIKSLMSKYSGIEKECCSDGLVKMNDLRYTCQYRASYILDGHECIRAFLHCCTEMTTYLEESDEEGILPRSKSESEDFVNSDDIVTRTLFPESWLWEEVVLPKCSDGLKLKDSITTWEITAISLSSTHGICVADVQEMTVVKNFFIDLKLPYSAVRNEQIEIKAIIHNLYSRKVKVRVELMETKDICSPASKRGKFYTTVTVDAKSSYSVPFVLVPLALGRHAIEVKAAAAGRGSDGVKKDLLVVSEGVLTKLNENLQLRPSKKGKDQAPNTPAKTYVSAIGDIISITIEKAISGQAMGSLIFQPGGCGEQNMIGLTMPVIATHYLDKTSQWHTVSTGLRQTAVTYITRGYNQQLAYRKNDGSYAAWIGRPSSTWLTAYVAKVFAMASNIVNIDQNVICSALQWLIMNKQLPDGVFREDAPVIHGEMTGNVHGGDSQASMTAFVLIALQEGRGICSLDSGINKATVYLKSHLHSLTNPYAVAMASYALASGNALDKQVLLRKASADGSHWPVPGSSSFTLEASAYALLALVKAQDFQNAAPIVNWLNNQRQYNGGYGTTQATIMVFQAVAEYRIQVKDIKQLDLEMTIRVEGSQQPIVWNFNKENSHLTQTEKVNTVFVFCPLQVVTEYYAKPKESKSTCKNFELALAFERENKGYFLLKFLSTGHDRMIEKFEMNKQLSERGSLIIYLDKVSVISFRLHRIMNGGFLQPAAVTVYEYYSIENRCLRFYHPTRKEGALQKICKNDVCQCAEENCSLQKKEKILEAHRNKKACEPKINYGNLLCVCVCPEIDVEGKQRTFSLQISCKEALDLKQGESYLVMGQADDVQLEGRIGQYALGERTWLEFWPSLEQSKTSTELREKYNGMLSLQQDLRFGCN</sequence>
<dbReference type="InterPro" id="IPR041425">
    <property type="entry name" value="C3/4/5_MG1"/>
</dbReference>
<dbReference type="Gene3D" id="1.20.91.20">
    <property type="entry name" value="Anaphylotoxins (complement system)"/>
    <property type="match status" value="1"/>
</dbReference>
<dbReference type="Gene3D" id="2.60.40.1930">
    <property type="match status" value="3"/>
</dbReference>
<dbReference type="Pfam" id="PF17790">
    <property type="entry name" value="MG1"/>
    <property type="match status" value="1"/>
</dbReference>
<evidence type="ECO:0000256" key="5">
    <source>
        <dbReference type="SAM" id="SignalP"/>
    </source>
</evidence>
<dbReference type="InterPro" id="IPR011626">
    <property type="entry name" value="Alpha-macroglobulin_TED"/>
</dbReference>
<dbReference type="SMART" id="SM00104">
    <property type="entry name" value="ANATO"/>
    <property type="match status" value="1"/>
</dbReference>
<dbReference type="InterPro" id="IPR008993">
    <property type="entry name" value="TIMP-like_OB-fold"/>
</dbReference>
<dbReference type="CDD" id="cd02896">
    <property type="entry name" value="complement_C3_C4_C5"/>
    <property type="match status" value="1"/>
</dbReference>
<dbReference type="Pfam" id="PF17791">
    <property type="entry name" value="MG3"/>
    <property type="match status" value="1"/>
</dbReference>
<dbReference type="Proteomes" id="UP000694700">
    <property type="component" value="Unplaced"/>
</dbReference>
<dbReference type="FunFam" id="2.60.40.10:FF:000155">
    <property type="entry name" value="complement C3 isoform X1"/>
    <property type="match status" value="1"/>
</dbReference>
<dbReference type="Gene3D" id="2.60.120.1540">
    <property type="match status" value="1"/>
</dbReference>
<evidence type="ECO:0000256" key="1">
    <source>
        <dbReference type="ARBA" id="ARBA00004613"/>
    </source>
</evidence>
<dbReference type="InterPro" id="IPR001599">
    <property type="entry name" value="Macroglobln_a2"/>
</dbReference>
<dbReference type="PROSITE" id="PS01178">
    <property type="entry name" value="ANAPHYLATOXIN_2"/>
    <property type="match status" value="1"/>
</dbReference>
<reference evidence="8" key="1">
    <citation type="submission" date="2025-08" db="UniProtKB">
        <authorList>
            <consortium name="Ensembl"/>
        </authorList>
    </citation>
    <scope>IDENTIFICATION</scope>
</reference>
<dbReference type="FunFam" id="2.60.40.1940:FF:000001">
    <property type="entry name" value="Complement component C3"/>
    <property type="match status" value="1"/>
</dbReference>
<dbReference type="Gene3D" id="1.50.10.20">
    <property type="match status" value="1"/>
</dbReference>
<comment type="subcellular location">
    <subcellularLocation>
        <location evidence="1">Secreted</location>
    </subcellularLocation>
</comment>
<dbReference type="Pfam" id="PF01821">
    <property type="entry name" value="ANATO"/>
    <property type="match status" value="1"/>
</dbReference>
<dbReference type="Pfam" id="PF07678">
    <property type="entry name" value="TED_complement"/>
    <property type="match status" value="1"/>
</dbReference>
<evidence type="ECO:0000313" key="8">
    <source>
        <dbReference type="Ensembl" id="ENSCCRP00015099617.1"/>
    </source>
</evidence>
<dbReference type="SUPFAM" id="SSF48239">
    <property type="entry name" value="Terpenoid cyclases/Protein prenyltransferases"/>
    <property type="match status" value="1"/>
</dbReference>
<feature type="domain" description="Anaphylatoxin-like" evidence="6">
    <location>
        <begin position="677"/>
        <end position="713"/>
    </location>
</feature>
<keyword evidence="3" id="KW-0882">Thioester bond</keyword>
<dbReference type="InterPro" id="IPR009048">
    <property type="entry name" value="A-macroglobulin_rcpt-bd"/>
</dbReference>
<dbReference type="Pfam" id="PF01759">
    <property type="entry name" value="NTR"/>
    <property type="match status" value="1"/>
</dbReference>